<keyword evidence="2" id="KW-1003">Cell membrane</keyword>
<dbReference type="InterPro" id="IPR050297">
    <property type="entry name" value="LipidA_mod_glycosyltrf_83"/>
</dbReference>
<keyword evidence="3" id="KW-0328">Glycosyltransferase</keyword>
<name>A0A7W9GM09_9ACTN</name>
<evidence type="ECO:0000256" key="7">
    <source>
        <dbReference type="ARBA" id="ARBA00023136"/>
    </source>
</evidence>
<feature type="transmembrane region" description="Helical" evidence="8">
    <location>
        <begin position="128"/>
        <end position="145"/>
    </location>
</feature>
<dbReference type="PANTHER" id="PTHR33908">
    <property type="entry name" value="MANNOSYLTRANSFERASE YKCB-RELATED"/>
    <property type="match status" value="1"/>
</dbReference>
<protein>
    <recommendedName>
        <fullName evidence="12">Glycosyltransferase RgtA/B/C/D-like domain-containing protein</fullName>
    </recommendedName>
</protein>
<evidence type="ECO:0000256" key="6">
    <source>
        <dbReference type="ARBA" id="ARBA00022989"/>
    </source>
</evidence>
<dbReference type="AlphaFoldDB" id="A0A7W9GM09"/>
<comment type="caution">
    <text evidence="10">The sequence shown here is derived from an EMBL/GenBank/DDBJ whole genome shotgun (WGS) entry which is preliminary data.</text>
</comment>
<comment type="subcellular location">
    <subcellularLocation>
        <location evidence="1">Cell membrane</location>
        <topology evidence="1">Multi-pass membrane protein</topology>
    </subcellularLocation>
</comment>
<keyword evidence="5 8" id="KW-0812">Transmembrane</keyword>
<gene>
    <name evidence="10" type="ORF">HD601_000718</name>
</gene>
<dbReference type="GO" id="GO:0016763">
    <property type="term" value="F:pentosyltransferase activity"/>
    <property type="evidence" value="ECO:0007669"/>
    <property type="project" value="TreeGrafter"/>
</dbReference>
<reference evidence="10 11" key="1">
    <citation type="submission" date="2020-08" db="EMBL/GenBank/DDBJ databases">
        <title>Sequencing the genomes of 1000 actinobacteria strains.</title>
        <authorList>
            <person name="Klenk H.-P."/>
        </authorList>
    </citation>
    <scope>NUCLEOTIDE SEQUENCE [LARGE SCALE GENOMIC DNA]</scope>
    <source>
        <strain evidence="10 11">DSM 102122</strain>
    </source>
</reference>
<dbReference type="PANTHER" id="PTHR33908:SF11">
    <property type="entry name" value="MEMBRANE PROTEIN"/>
    <property type="match status" value="1"/>
</dbReference>
<feature type="transmembrane region" description="Helical" evidence="8">
    <location>
        <begin position="399"/>
        <end position="417"/>
    </location>
</feature>
<evidence type="ECO:0000256" key="1">
    <source>
        <dbReference type="ARBA" id="ARBA00004651"/>
    </source>
</evidence>
<keyword evidence="4" id="KW-0808">Transferase</keyword>
<feature type="chain" id="PRO_5039104648" description="Glycosyltransferase RgtA/B/C/D-like domain-containing protein" evidence="9">
    <location>
        <begin position="24"/>
        <end position="482"/>
    </location>
</feature>
<evidence type="ECO:0000313" key="11">
    <source>
        <dbReference type="Proteomes" id="UP000542813"/>
    </source>
</evidence>
<evidence type="ECO:0000256" key="9">
    <source>
        <dbReference type="SAM" id="SignalP"/>
    </source>
</evidence>
<feature type="transmembrane region" description="Helical" evidence="8">
    <location>
        <begin position="437"/>
        <end position="456"/>
    </location>
</feature>
<evidence type="ECO:0000256" key="2">
    <source>
        <dbReference type="ARBA" id="ARBA00022475"/>
    </source>
</evidence>
<dbReference type="EMBL" id="JACHMM010000001">
    <property type="protein sequence ID" value="MBB5786143.1"/>
    <property type="molecule type" value="Genomic_DNA"/>
</dbReference>
<evidence type="ECO:0000256" key="4">
    <source>
        <dbReference type="ARBA" id="ARBA00022679"/>
    </source>
</evidence>
<feature type="transmembrane region" description="Helical" evidence="8">
    <location>
        <begin position="101"/>
        <end position="122"/>
    </location>
</feature>
<accession>A0A7W9GM09</accession>
<feature type="transmembrane region" description="Helical" evidence="8">
    <location>
        <begin position="374"/>
        <end position="394"/>
    </location>
</feature>
<dbReference type="GO" id="GO:0005886">
    <property type="term" value="C:plasma membrane"/>
    <property type="evidence" value="ECO:0007669"/>
    <property type="project" value="UniProtKB-SubCell"/>
</dbReference>
<feature type="transmembrane region" description="Helical" evidence="8">
    <location>
        <begin position="347"/>
        <end position="368"/>
    </location>
</feature>
<feature type="transmembrane region" description="Helical" evidence="8">
    <location>
        <begin position="229"/>
        <end position="249"/>
    </location>
</feature>
<feature type="transmembrane region" description="Helical" evidence="8">
    <location>
        <begin position="198"/>
        <end position="217"/>
    </location>
</feature>
<keyword evidence="9" id="KW-0732">Signal</keyword>
<evidence type="ECO:0000313" key="10">
    <source>
        <dbReference type="EMBL" id="MBB5786143.1"/>
    </source>
</evidence>
<dbReference type="GO" id="GO:0009103">
    <property type="term" value="P:lipopolysaccharide biosynthetic process"/>
    <property type="evidence" value="ECO:0007669"/>
    <property type="project" value="UniProtKB-ARBA"/>
</dbReference>
<evidence type="ECO:0000256" key="8">
    <source>
        <dbReference type="SAM" id="Phobius"/>
    </source>
</evidence>
<keyword evidence="7 8" id="KW-0472">Membrane</keyword>
<keyword evidence="6 8" id="KW-1133">Transmembrane helix</keyword>
<feature type="signal peptide" evidence="9">
    <location>
        <begin position="1"/>
        <end position="23"/>
    </location>
</feature>
<proteinExistence type="predicted"/>
<evidence type="ECO:0000256" key="3">
    <source>
        <dbReference type="ARBA" id="ARBA00022676"/>
    </source>
</evidence>
<organism evidence="10 11">
    <name type="scientific">Jiangella mangrovi</name>
    <dbReference type="NCBI Taxonomy" id="1524084"/>
    <lineage>
        <taxon>Bacteria</taxon>
        <taxon>Bacillati</taxon>
        <taxon>Actinomycetota</taxon>
        <taxon>Actinomycetes</taxon>
        <taxon>Jiangellales</taxon>
        <taxon>Jiangellaceae</taxon>
        <taxon>Jiangella</taxon>
    </lineage>
</organism>
<evidence type="ECO:0008006" key="12">
    <source>
        <dbReference type="Google" id="ProtNLM"/>
    </source>
</evidence>
<evidence type="ECO:0000256" key="5">
    <source>
        <dbReference type="ARBA" id="ARBA00022692"/>
    </source>
</evidence>
<keyword evidence="11" id="KW-1185">Reference proteome</keyword>
<feature type="transmembrane region" description="Helical" evidence="8">
    <location>
        <begin position="306"/>
        <end position="327"/>
    </location>
</feature>
<dbReference type="Proteomes" id="UP000542813">
    <property type="component" value="Unassembled WGS sequence"/>
</dbReference>
<sequence length="482" mass="50359">MRLPIRALLPLAVLTALLLSAVAALVQAPYVTGDEAPHIDYAYQVWQGDLPVFEDGLEHRPDGAWLAPVQWTAQHPPLYYLLIAPLVGPLAEAGHPEAAVYAARAVNVLLSGLLVLVAHGAARRICRPGSAVPAVVAFVVALMAAKSLVGGSGYNDLLAAVFVTAMFGVAGTAVRRGLDARLVLALSLLAGGAALTRLSAGVVAVVVAGVAGLAGIVRARQGRGRWAPVAGLVLGGPAIVLAAAGWFYARNLELTGNLTGSHFDWSYENQGRSPKPLLQVLVEAVTWLRMPNLFWWSGQQPPRTTYVMTAMVVTALVLVWIPVALAAARAVRHHARPADLEATDRRLLWLLLVLPTGVLVATQVVFASNGGGVYPRYLLPVLLPICLAVAAGLVTRPRLLVPVWTAVALADLAGWVAKELTTPPAEPWYYTDAPVPSVVAAVLAVGAAVATARVLLDSTANRTEAPTASAPARSASTAATTS</sequence>